<feature type="binding site" evidence="11">
    <location>
        <begin position="273"/>
        <end position="275"/>
    </location>
    <ligand>
        <name>FMN</name>
        <dbReference type="ChEBI" id="CHEBI:58210"/>
    </ligand>
</feature>
<feature type="binding site" evidence="11">
    <location>
        <position position="162"/>
    </location>
    <ligand>
        <name>Mg(2+)</name>
        <dbReference type="ChEBI" id="CHEBI:18420"/>
    </ligand>
</feature>
<dbReference type="EMBL" id="DSYK01000597">
    <property type="protein sequence ID" value="HGS22577.1"/>
    <property type="molecule type" value="Genomic_DNA"/>
</dbReference>
<sequence length="345" mass="37281">MPDSTPTSSRKADHIRINLEEDVQSGLTTGLERYRFVHEALPEIDFEQIDCSVSVFGRRLNAPVLISSMTGGTDRAGMINRVLAEAAQQCRVAMGVGSQRAALEHSELRSSFQVRPYAPDTLLLANLGAVQLNYGYTVDDCKRAVEMIEADALILHLNSMQEAIQPEGDTRFAGLARKIEEVCRELTVPVVVKEVGWGISKRTARLLAEAGVAAIDVAGAGGTSWTQVEMYRLPTERQRRVAAAFRQWGIPTSESIAMVRQAAPDVLVFASGGLRDGVDIAKCIALGATLGGMAGPFLKAADRSVEEVVGTIEEVSREIRICMFGVGAVSLRALKETPLLREGKA</sequence>
<dbReference type="InterPro" id="IPR011179">
    <property type="entry name" value="IPdP_isomerase"/>
</dbReference>
<dbReference type="HAMAP" id="MF_00354">
    <property type="entry name" value="Idi_2"/>
    <property type="match status" value="1"/>
</dbReference>
<dbReference type="AlphaFoldDB" id="A0A7C4KKB0"/>
<proteinExistence type="inferred from homology"/>
<dbReference type="PIRSF" id="PIRSF003314">
    <property type="entry name" value="IPP_isomerase"/>
    <property type="match status" value="1"/>
</dbReference>
<gene>
    <name evidence="11" type="primary">fni</name>
    <name evidence="13" type="ORF">ENT37_12030</name>
</gene>
<keyword evidence="3 11" id="KW-0285">Flavoprotein</keyword>
<dbReference type="Pfam" id="PF01070">
    <property type="entry name" value="FMN_dh"/>
    <property type="match status" value="1"/>
</dbReference>
<feature type="binding site" evidence="11">
    <location>
        <begin position="10"/>
        <end position="11"/>
    </location>
    <ligand>
        <name>substrate</name>
    </ligand>
</feature>
<keyword evidence="2 11" id="KW-0963">Cytoplasm</keyword>
<evidence type="ECO:0000256" key="7">
    <source>
        <dbReference type="ARBA" id="ARBA00022857"/>
    </source>
</evidence>
<name>A0A7C4KKB0_9CHLR</name>
<feature type="binding site" evidence="11">
    <location>
        <begin position="68"/>
        <end position="70"/>
    </location>
    <ligand>
        <name>FMN</name>
        <dbReference type="ChEBI" id="CHEBI:58210"/>
    </ligand>
</feature>
<dbReference type="PANTHER" id="PTHR43665:SF1">
    <property type="entry name" value="ISOPENTENYL-DIPHOSPHATE DELTA-ISOMERASE"/>
    <property type="match status" value="1"/>
</dbReference>
<dbReference type="CDD" id="cd02811">
    <property type="entry name" value="IDI-2_FMN"/>
    <property type="match status" value="1"/>
</dbReference>
<dbReference type="GO" id="GO:0070402">
    <property type="term" value="F:NADPH binding"/>
    <property type="evidence" value="ECO:0007669"/>
    <property type="project" value="UniProtKB-UniRule"/>
</dbReference>
<comment type="catalytic activity">
    <reaction evidence="11">
        <text>isopentenyl diphosphate = dimethylallyl diphosphate</text>
        <dbReference type="Rhea" id="RHEA:23284"/>
        <dbReference type="ChEBI" id="CHEBI:57623"/>
        <dbReference type="ChEBI" id="CHEBI:128769"/>
        <dbReference type="EC" id="5.3.3.2"/>
    </reaction>
</comment>
<comment type="cofactor">
    <cofactor evidence="11">
        <name>Mg(2+)</name>
        <dbReference type="ChEBI" id="CHEBI:18420"/>
    </cofactor>
</comment>
<evidence type="ECO:0000256" key="8">
    <source>
        <dbReference type="ARBA" id="ARBA00023229"/>
    </source>
</evidence>
<comment type="similarity">
    <text evidence="11">Belongs to the IPP isomerase type 2 family.</text>
</comment>
<evidence type="ECO:0000256" key="10">
    <source>
        <dbReference type="ARBA" id="ARBA00025810"/>
    </source>
</evidence>
<keyword evidence="4 11" id="KW-0288">FMN</keyword>
<evidence type="ECO:0000256" key="11">
    <source>
        <dbReference type="HAMAP-Rule" id="MF_00354"/>
    </source>
</evidence>
<evidence type="ECO:0000256" key="1">
    <source>
        <dbReference type="ARBA" id="ARBA00001917"/>
    </source>
</evidence>
<dbReference type="GO" id="GO:0005737">
    <property type="term" value="C:cytoplasm"/>
    <property type="evidence" value="ECO:0007669"/>
    <property type="project" value="UniProtKB-SubCell"/>
</dbReference>
<dbReference type="NCBIfam" id="TIGR02151">
    <property type="entry name" value="IPP_isom_2"/>
    <property type="match status" value="1"/>
</dbReference>
<feature type="binding site" evidence="11">
    <location>
        <position position="161"/>
    </location>
    <ligand>
        <name>substrate</name>
    </ligand>
</feature>
<dbReference type="GO" id="GO:0008299">
    <property type="term" value="P:isoprenoid biosynthetic process"/>
    <property type="evidence" value="ECO:0007669"/>
    <property type="project" value="UniProtKB-UniRule"/>
</dbReference>
<dbReference type="GO" id="GO:0010181">
    <property type="term" value="F:FMN binding"/>
    <property type="evidence" value="ECO:0007669"/>
    <property type="project" value="UniProtKB-UniRule"/>
</dbReference>
<keyword evidence="7 11" id="KW-0521">NADP</keyword>
<evidence type="ECO:0000259" key="12">
    <source>
        <dbReference type="Pfam" id="PF01070"/>
    </source>
</evidence>
<comment type="function">
    <text evidence="11">Involved in the biosynthesis of isoprenoids. Catalyzes the 1,3-allylic rearrangement of the homoallylic substrate isopentenyl (IPP) to its allylic isomer, dimethylallyl diphosphate (DMAPP).</text>
</comment>
<evidence type="ECO:0000313" key="13">
    <source>
        <dbReference type="EMBL" id="HGS22577.1"/>
    </source>
</evidence>
<keyword evidence="8 11" id="KW-0414">Isoprene biosynthesis</keyword>
<feature type="binding site" evidence="11">
    <location>
        <begin position="294"/>
        <end position="295"/>
    </location>
    <ligand>
        <name>FMN</name>
        <dbReference type="ChEBI" id="CHEBI:58210"/>
    </ligand>
</feature>
<feature type="binding site" evidence="11">
    <location>
        <position position="193"/>
    </location>
    <ligand>
        <name>FMN</name>
        <dbReference type="ChEBI" id="CHEBI:58210"/>
    </ligand>
</feature>
<comment type="cofactor">
    <cofactor evidence="11">
        <name>NADPH</name>
        <dbReference type="ChEBI" id="CHEBI:57783"/>
    </cofactor>
</comment>
<dbReference type="SUPFAM" id="SSF51395">
    <property type="entry name" value="FMN-linked oxidoreductases"/>
    <property type="match status" value="1"/>
</dbReference>
<protein>
    <recommendedName>
        <fullName evidence="11">Isopentenyl-diphosphate delta-isomerase</fullName>
        <shortName evidence="11">IPP isomerase</shortName>
        <ecNumber evidence="11">5.3.3.2</ecNumber>
    </recommendedName>
    <alternativeName>
        <fullName evidence="11">Isopentenyl diphosphate:dimethylallyl diphosphate isomerase</fullName>
    </alternativeName>
    <alternativeName>
        <fullName evidence="11">Isopentenyl pyrophosphate isomerase</fullName>
    </alternativeName>
    <alternativeName>
        <fullName evidence="11">Type 2 isopentenyl diphosphate isomerase</fullName>
        <shortName evidence="11">IDI-2</shortName>
    </alternativeName>
</protein>
<evidence type="ECO:0000256" key="5">
    <source>
        <dbReference type="ARBA" id="ARBA00022723"/>
    </source>
</evidence>
<feature type="binding site" evidence="11">
    <location>
        <position position="223"/>
    </location>
    <ligand>
        <name>FMN</name>
        <dbReference type="ChEBI" id="CHEBI:58210"/>
    </ligand>
</feature>
<evidence type="ECO:0000256" key="9">
    <source>
        <dbReference type="ARBA" id="ARBA00023235"/>
    </source>
</evidence>
<accession>A0A7C4KKB0</accession>
<keyword evidence="5 11" id="KW-0479">Metal-binding</keyword>
<comment type="subunit">
    <text evidence="10 11">Homooctamer. Dimer of tetramers.</text>
</comment>
<evidence type="ECO:0000256" key="2">
    <source>
        <dbReference type="ARBA" id="ARBA00022490"/>
    </source>
</evidence>
<feature type="binding site" evidence="11">
    <location>
        <position position="67"/>
    </location>
    <ligand>
        <name>FMN</name>
        <dbReference type="ChEBI" id="CHEBI:58210"/>
    </ligand>
</feature>
<dbReference type="InterPro" id="IPR013785">
    <property type="entry name" value="Aldolase_TIM"/>
</dbReference>
<comment type="cofactor">
    <cofactor evidence="1 11">
        <name>FMN</name>
        <dbReference type="ChEBI" id="CHEBI:58210"/>
    </cofactor>
</comment>
<evidence type="ECO:0000256" key="6">
    <source>
        <dbReference type="ARBA" id="ARBA00022842"/>
    </source>
</evidence>
<feature type="binding site" evidence="11">
    <location>
        <position position="98"/>
    </location>
    <ligand>
        <name>FMN</name>
        <dbReference type="ChEBI" id="CHEBI:58210"/>
    </ligand>
</feature>
<organism evidence="13">
    <name type="scientific">Anaerolinea thermolimosa</name>
    <dbReference type="NCBI Taxonomy" id="229919"/>
    <lineage>
        <taxon>Bacteria</taxon>
        <taxon>Bacillati</taxon>
        <taxon>Chloroflexota</taxon>
        <taxon>Anaerolineae</taxon>
        <taxon>Anaerolineales</taxon>
        <taxon>Anaerolineaceae</taxon>
        <taxon>Anaerolinea</taxon>
    </lineage>
</organism>
<feature type="binding site" evidence="11">
    <location>
        <position position="126"/>
    </location>
    <ligand>
        <name>FMN</name>
        <dbReference type="ChEBI" id="CHEBI:58210"/>
    </ligand>
</feature>
<keyword evidence="9 11" id="KW-0413">Isomerase</keyword>
<keyword evidence="6 11" id="KW-0460">Magnesium</keyword>
<dbReference type="GO" id="GO:0016491">
    <property type="term" value="F:oxidoreductase activity"/>
    <property type="evidence" value="ECO:0007669"/>
    <property type="project" value="InterPro"/>
</dbReference>
<evidence type="ECO:0000256" key="4">
    <source>
        <dbReference type="ARBA" id="ARBA00022643"/>
    </source>
</evidence>
<feature type="domain" description="FMN-dependent dehydrogenase" evidence="12">
    <location>
        <begin position="177"/>
        <end position="337"/>
    </location>
</feature>
<comment type="caution">
    <text evidence="13">The sequence shown here is derived from an EMBL/GenBank/DDBJ whole genome shotgun (WGS) entry which is preliminary data.</text>
</comment>
<dbReference type="GO" id="GO:0004452">
    <property type="term" value="F:isopentenyl-diphosphate delta-isomerase activity"/>
    <property type="evidence" value="ECO:0007669"/>
    <property type="project" value="UniProtKB-UniRule"/>
</dbReference>
<dbReference type="EC" id="5.3.3.2" evidence="11"/>
<reference evidence="13" key="1">
    <citation type="journal article" date="2020" name="mSystems">
        <title>Genome- and Community-Level Interaction Insights into Carbon Utilization and Element Cycling Functions of Hydrothermarchaeota in Hydrothermal Sediment.</title>
        <authorList>
            <person name="Zhou Z."/>
            <person name="Liu Y."/>
            <person name="Xu W."/>
            <person name="Pan J."/>
            <person name="Luo Z.H."/>
            <person name="Li M."/>
        </authorList>
    </citation>
    <scope>NUCLEOTIDE SEQUENCE [LARGE SCALE GENOMIC DNA]</scope>
    <source>
        <strain evidence="13">SpSt-573</strain>
    </source>
</reference>
<dbReference type="GO" id="GO:0000287">
    <property type="term" value="F:magnesium ion binding"/>
    <property type="evidence" value="ECO:0007669"/>
    <property type="project" value="UniProtKB-UniRule"/>
</dbReference>
<comment type="caution">
    <text evidence="11">Lacks conserved residue(s) required for the propagation of feature annotation.</text>
</comment>
<dbReference type="InterPro" id="IPR000262">
    <property type="entry name" value="FMN-dep_DH"/>
</dbReference>
<comment type="subcellular location">
    <subcellularLocation>
        <location evidence="11">Cytoplasm</location>
    </subcellularLocation>
</comment>
<feature type="binding site" evidence="11">
    <location>
        <begin position="98"/>
        <end position="100"/>
    </location>
    <ligand>
        <name>substrate</name>
    </ligand>
</feature>
<evidence type="ECO:0000256" key="3">
    <source>
        <dbReference type="ARBA" id="ARBA00022630"/>
    </source>
</evidence>
<dbReference type="PANTHER" id="PTHR43665">
    <property type="entry name" value="ISOPENTENYL-DIPHOSPHATE DELTA-ISOMERASE"/>
    <property type="match status" value="1"/>
</dbReference>
<dbReference type="Gene3D" id="3.20.20.70">
    <property type="entry name" value="Aldolase class I"/>
    <property type="match status" value="1"/>
</dbReference>